<keyword evidence="4 6" id="KW-0862">Zinc</keyword>
<evidence type="ECO:0000256" key="4">
    <source>
        <dbReference type="ARBA" id="ARBA00022833"/>
    </source>
</evidence>
<name>A0AA40CPV6_9PEZI</name>
<evidence type="ECO:0000256" key="2">
    <source>
        <dbReference type="ARBA" id="ARBA00022723"/>
    </source>
</evidence>
<dbReference type="GO" id="GO:0046872">
    <property type="term" value="F:metal ion binding"/>
    <property type="evidence" value="ECO:0007669"/>
    <property type="project" value="UniProtKB-UniRule"/>
</dbReference>
<gene>
    <name evidence="8" type="ORF">B0T16DRAFT_493824</name>
</gene>
<dbReference type="PANTHER" id="PTHR11804">
    <property type="entry name" value="PROTEASE M3 THIMET OLIGOPEPTIDASE-RELATED"/>
    <property type="match status" value="1"/>
</dbReference>
<feature type="domain" description="Peptidase M3A/M3B catalytic" evidence="7">
    <location>
        <begin position="223"/>
        <end position="531"/>
    </location>
</feature>
<dbReference type="GO" id="GO:0006508">
    <property type="term" value="P:proteolysis"/>
    <property type="evidence" value="ECO:0007669"/>
    <property type="project" value="UniProtKB-KW"/>
</dbReference>
<dbReference type="Gene3D" id="1.20.1050.40">
    <property type="entry name" value="Endopeptidase. Chain P, domain 1"/>
    <property type="match status" value="1"/>
</dbReference>
<accession>A0AA40CPV6</accession>
<dbReference type="GO" id="GO:0005758">
    <property type="term" value="C:mitochondrial intermembrane space"/>
    <property type="evidence" value="ECO:0007669"/>
    <property type="project" value="TreeGrafter"/>
</dbReference>
<sequence length="537" mass="61173">MNTSAPLSERLPQLPIVFDATSSTLEDEAKALVTASKSVWDNIVASVTAEEATFDNTIRPIIDDENRSLAKSKLLSFYASISPSEKLREASRKATILLYAGDTERYSRADVFARVAVVVRNIGDNPTLDDQSKYYAQKLHQLMCMKGCNIPDPDSRAAFRQALERAEELNSQCRENIAQDISSIWLTPEELEGLPQDLIDELPEGEGENKVQLQKKHQTGWALVYAHSGATRRRCYYAQQNRLPQNVPLFRELVLARDTMARLSGFPNYFAYITSRKMAQKPETVTSILENIKQRVLPAALAGASELLDIKKEQQVHHDESDTQLFFWDEDYYNRIRTEQQEVHVPQTGPSEYFELYSTFDAFRWLFGHLFDTRLQPISSTEQAVLDSGPLIWHEDVMMFAAWDTRGSVDAFLGYVYVDLFPREGKGVEGARDIQYGYEKEDGSRFHTSVSLTMNYNMPTPSNPTLLSFTDAQDLFYELCRVYQSLLARVKHASLQEIDMALVDAPRIMLEQFLSEPAVLYKICQHYSYLSQTHNAA</sequence>
<dbReference type="GO" id="GO:0006518">
    <property type="term" value="P:peptide metabolic process"/>
    <property type="evidence" value="ECO:0007669"/>
    <property type="project" value="TreeGrafter"/>
</dbReference>
<keyword evidence="3 6" id="KW-0378">Hydrolase</keyword>
<evidence type="ECO:0000313" key="9">
    <source>
        <dbReference type="Proteomes" id="UP001174936"/>
    </source>
</evidence>
<evidence type="ECO:0000259" key="7">
    <source>
        <dbReference type="Pfam" id="PF01432"/>
    </source>
</evidence>
<reference evidence="8" key="1">
    <citation type="submission" date="2023-06" db="EMBL/GenBank/DDBJ databases">
        <title>Genome-scale phylogeny and comparative genomics of the fungal order Sordariales.</title>
        <authorList>
            <consortium name="Lawrence Berkeley National Laboratory"/>
            <person name="Hensen N."/>
            <person name="Bonometti L."/>
            <person name="Westerberg I."/>
            <person name="Brannstrom I.O."/>
            <person name="Guillou S."/>
            <person name="Cros-Aarteil S."/>
            <person name="Calhoun S."/>
            <person name="Haridas S."/>
            <person name="Kuo A."/>
            <person name="Mondo S."/>
            <person name="Pangilinan J."/>
            <person name="Riley R."/>
            <person name="Labutti K."/>
            <person name="Andreopoulos B."/>
            <person name="Lipzen A."/>
            <person name="Chen C."/>
            <person name="Yanf M."/>
            <person name="Daum C."/>
            <person name="Ng V."/>
            <person name="Clum A."/>
            <person name="Steindorff A."/>
            <person name="Ohm R."/>
            <person name="Martin F."/>
            <person name="Silar P."/>
            <person name="Natvig D."/>
            <person name="Lalanne C."/>
            <person name="Gautier V."/>
            <person name="Ament-Velasquez S.L."/>
            <person name="Kruys A."/>
            <person name="Hutchinson M.I."/>
            <person name="Powell A.J."/>
            <person name="Barry K."/>
            <person name="Miller A.N."/>
            <person name="Grigoriev I.V."/>
            <person name="Debuchy R."/>
            <person name="Gladieux P."/>
            <person name="Thoren M.H."/>
            <person name="Johannesson H."/>
        </authorList>
    </citation>
    <scope>NUCLEOTIDE SEQUENCE</scope>
    <source>
        <strain evidence="8">SMH2532-1</strain>
    </source>
</reference>
<proteinExistence type="inferred from homology"/>
<dbReference type="Gene3D" id="1.10.1370.40">
    <property type="match status" value="1"/>
</dbReference>
<dbReference type="AlphaFoldDB" id="A0AA40CPV6"/>
<dbReference type="SUPFAM" id="SSF55486">
    <property type="entry name" value="Metalloproteases ('zincins'), catalytic domain"/>
    <property type="match status" value="1"/>
</dbReference>
<keyword evidence="5 6" id="KW-0482">Metalloprotease</keyword>
<dbReference type="GO" id="GO:0004222">
    <property type="term" value="F:metalloendopeptidase activity"/>
    <property type="evidence" value="ECO:0007669"/>
    <property type="project" value="InterPro"/>
</dbReference>
<keyword evidence="2 6" id="KW-0479">Metal-binding</keyword>
<dbReference type="InterPro" id="IPR045090">
    <property type="entry name" value="Pept_M3A_M3B"/>
</dbReference>
<evidence type="ECO:0000256" key="1">
    <source>
        <dbReference type="ARBA" id="ARBA00022670"/>
    </source>
</evidence>
<dbReference type="InterPro" id="IPR024080">
    <property type="entry name" value="Neurolysin/TOP_N"/>
</dbReference>
<organism evidence="8 9">
    <name type="scientific">Cercophora newfieldiana</name>
    <dbReference type="NCBI Taxonomy" id="92897"/>
    <lineage>
        <taxon>Eukaryota</taxon>
        <taxon>Fungi</taxon>
        <taxon>Dikarya</taxon>
        <taxon>Ascomycota</taxon>
        <taxon>Pezizomycotina</taxon>
        <taxon>Sordariomycetes</taxon>
        <taxon>Sordariomycetidae</taxon>
        <taxon>Sordariales</taxon>
        <taxon>Lasiosphaeriaceae</taxon>
        <taxon>Cercophora</taxon>
    </lineage>
</organism>
<comment type="similarity">
    <text evidence="6">Belongs to the peptidase M3 family.</text>
</comment>
<keyword evidence="9" id="KW-1185">Reference proteome</keyword>
<comment type="cofactor">
    <cofactor evidence="6">
        <name>Zn(2+)</name>
        <dbReference type="ChEBI" id="CHEBI:29105"/>
    </cofactor>
    <text evidence="6">Binds 1 zinc ion.</text>
</comment>
<dbReference type="PANTHER" id="PTHR11804:SF84">
    <property type="entry name" value="SACCHAROLYSIN"/>
    <property type="match status" value="1"/>
</dbReference>
<dbReference type="InterPro" id="IPR001567">
    <property type="entry name" value="Pept_M3A_M3B_dom"/>
</dbReference>
<evidence type="ECO:0000256" key="3">
    <source>
        <dbReference type="ARBA" id="ARBA00022801"/>
    </source>
</evidence>
<evidence type="ECO:0000256" key="6">
    <source>
        <dbReference type="RuleBase" id="RU003435"/>
    </source>
</evidence>
<dbReference type="EMBL" id="JAULSV010000004">
    <property type="protein sequence ID" value="KAK0646941.1"/>
    <property type="molecule type" value="Genomic_DNA"/>
</dbReference>
<evidence type="ECO:0000256" key="5">
    <source>
        <dbReference type="ARBA" id="ARBA00023049"/>
    </source>
</evidence>
<dbReference type="Pfam" id="PF01432">
    <property type="entry name" value="Peptidase_M3"/>
    <property type="match status" value="1"/>
</dbReference>
<evidence type="ECO:0000313" key="8">
    <source>
        <dbReference type="EMBL" id="KAK0646941.1"/>
    </source>
</evidence>
<comment type="caution">
    <text evidence="8">The sequence shown here is derived from an EMBL/GenBank/DDBJ whole genome shotgun (WGS) entry which is preliminary data.</text>
</comment>
<protein>
    <recommendedName>
        <fullName evidence="7">Peptidase M3A/M3B catalytic domain-containing protein</fullName>
    </recommendedName>
</protein>
<dbReference type="Proteomes" id="UP001174936">
    <property type="component" value="Unassembled WGS sequence"/>
</dbReference>
<keyword evidence="1 6" id="KW-0645">Protease</keyword>